<dbReference type="PANTHER" id="PTHR12126:SF11">
    <property type="entry name" value="NADH DEHYDROGENASE [UBIQUINONE] 1 ALPHA SUBCOMPLEX SUBUNIT 9, MITOCHONDRIAL"/>
    <property type="match status" value="1"/>
</dbReference>
<dbReference type="SUPFAM" id="SSF51735">
    <property type="entry name" value="NAD(P)-binding Rossmann-fold domains"/>
    <property type="match status" value="1"/>
</dbReference>
<dbReference type="PRINTS" id="PR00081">
    <property type="entry name" value="GDHRDH"/>
</dbReference>
<dbReference type="SMART" id="SM00822">
    <property type="entry name" value="PKS_KR"/>
    <property type="match status" value="1"/>
</dbReference>
<name>A0ABS4SLE2_9PROT</name>
<dbReference type="InterPro" id="IPR051207">
    <property type="entry name" value="ComplexI_NDUFA9_subunit"/>
</dbReference>
<protein>
    <submittedName>
        <fullName evidence="2">Nucleoside-diphosphate-sugar epimerase</fullName>
    </submittedName>
</protein>
<accession>A0ABS4SLE2</accession>
<comment type="caution">
    <text evidence="2">The sequence shown here is derived from an EMBL/GenBank/DDBJ whole genome shotgun (WGS) entry which is preliminary data.</text>
</comment>
<keyword evidence="3" id="KW-1185">Reference proteome</keyword>
<dbReference type="InterPro" id="IPR036291">
    <property type="entry name" value="NAD(P)-bd_dom_sf"/>
</dbReference>
<dbReference type="InterPro" id="IPR001509">
    <property type="entry name" value="Epimerase_deHydtase"/>
</dbReference>
<reference evidence="2 3" key="1">
    <citation type="submission" date="2021-03" db="EMBL/GenBank/DDBJ databases">
        <title>Genomic Encyclopedia of Type Strains, Phase III (KMG-III): the genomes of soil and plant-associated and newly described type strains.</title>
        <authorList>
            <person name="Whitman W."/>
        </authorList>
    </citation>
    <scope>NUCLEOTIDE SEQUENCE [LARGE SCALE GENOMIC DNA]</scope>
    <source>
        <strain evidence="2 3">IMMIB AFH-6</strain>
    </source>
</reference>
<dbReference type="Gene3D" id="3.40.50.720">
    <property type="entry name" value="NAD(P)-binding Rossmann-like Domain"/>
    <property type="match status" value="1"/>
</dbReference>
<proteinExistence type="predicted"/>
<dbReference type="EMBL" id="JAGINP010000010">
    <property type="protein sequence ID" value="MBP2293388.1"/>
    <property type="molecule type" value="Genomic_DNA"/>
</dbReference>
<sequence>MTRVVAVTGGTGFLGRAVVAALARTGWQVRLLVRRSADHWPCPDHEPELVFGDLLDADALRRLVRGVDAVVHLAGLIKARSRAEAMAVNRDGSARLAAIAAATAPTARLVHVSSLAAREPQLSDYAASKRAGEDAVRAARGDAPWVVVRPPAIYGPRDKETLAVFRWARSPVLPLFHGPESRVCLIHVEDAAEAIAALCAGGPTGCVFELSDGQRDGYSWRTILDEAVRAVGGGRPVIVPAPPLLVRLTGAVAGLAGRLAGRPSILTPGKVREMLHPDWSSAAERQPPPALWAPRIALPDGFADTVRWYRNARWL</sequence>
<dbReference type="InterPro" id="IPR057326">
    <property type="entry name" value="KR_dom"/>
</dbReference>
<dbReference type="RefSeq" id="WP_209767314.1">
    <property type="nucleotide sequence ID" value="NZ_JAGINP010000010.1"/>
</dbReference>
<feature type="domain" description="Ketoreductase" evidence="1">
    <location>
        <begin position="3"/>
        <end position="156"/>
    </location>
</feature>
<dbReference type="PANTHER" id="PTHR12126">
    <property type="entry name" value="NADH-UBIQUINONE OXIDOREDUCTASE 39 KDA SUBUNIT-RELATED"/>
    <property type="match status" value="1"/>
</dbReference>
<dbReference type="InterPro" id="IPR002347">
    <property type="entry name" value="SDR_fam"/>
</dbReference>
<gene>
    <name evidence="2" type="ORF">J2851_003171</name>
</gene>
<evidence type="ECO:0000313" key="3">
    <source>
        <dbReference type="Proteomes" id="UP000781958"/>
    </source>
</evidence>
<organism evidence="2 3">
    <name type="scientific">Azospirillum rugosum</name>
    <dbReference type="NCBI Taxonomy" id="416170"/>
    <lineage>
        <taxon>Bacteria</taxon>
        <taxon>Pseudomonadati</taxon>
        <taxon>Pseudomonadota</taxon>
        <taxon>Alphaproteobacteria</taxon>
        <taxon>Rhodospirillales</taxon>
        <taxon>Azospirillaceae</taxon>
        <taxon>Azospirillum</taxon>
    </lineage>
</organism>
<dbReference type="Pfam" id="PF01370">
    <property type="entry name" value="Epimerase"/>
    <property type="match status" value="1"/>
</dbReference>
<dbReference type="Proteomes" id="UP000781958">
    <property type="component" value="Unassembled WGS sequence"/>
</dbReference>
<evidence type="ECO:0000259" key="1">
    <source>
        <dbReference type="SMART" id="SM00822"/>
    </source>
</evidence>
<evidence type="ECO:0000313" key="2">
    <source>
        <dbReference type="EMBL" id="MBP2293388.1"/>
    </source>
</evidence>